<dbReference type="InterPro" id="IPR036439">
    <property type="entry name" value="Dockerin_dom_sf"/>
</dbReference>
<dbReference type="Pfam" id="PF00404">
    <property type="entry name" value="Dockerin_1"/>
    <property type="match status" value="1"/>
</dbReference>
<protein>
    <recommendedName>
        <fullName evidence="2">Dockerin domain-containing protein</fullName>
    </recommendedName>
</protein>
<dbReference type="InterPro" id="IPR002105">
    <property type="entry name" value="Dockerin_1_rpt"/>
</dbReference>
<dbReference type="SUPFAM" id="SSF63446">
    <property type="entry name" value="Type I dockerin domain"/>
    <property type="match status" value="1"/>
</dbReference>
<feature type="non-terminal residue" evidence="1">
    <location>
        <position position="1"/>
    </location>
</feature>
<accession>X1R0B0</accession>
<reference evidence="1" key="1">
    <citation type="journal article" date="2014" name="Front. Microbiol.">
        <title>High frequency of phylogenetically diverse reductive dehalogenase-homologous genes in deep subseafloor sedimentary metagenomes.</title>
        <authorList>
            <person name="Kawai M."/>
            <person name="Futagami T."/>
            <person name="Toyoda A."/>
            <person name="Takaki Y."/>
            <person name="Nishi S."/>
            <person name="Hori S."/>
            <person name="Arai W."/>
            <person name="Tsubouchi T."/>
            <person name="Morono Y."/>
            <person name="Uchiyama I."/>
            <person name="Ito T."/>
            <person name="Fujiyama A."/>
            <person name="Inagaki F."/>
            <person name="Takami H."/>
        </authorList>
    </citation>
    <scope>NUCLEOTIDE SEQUENCE</scope>
    <source>
        <strain evidence="1">Expedition CK06-06</strain>
    </source>
</reference>
<name>X1R0B0_9ZZZZ</name>
<evidence type="ECO:0000313" key="1">
    <source>
        <dbReference type="EMBL" id="GAI48974.1"/>
    </source>
</evidence>
<sequence>ATVILTGMSKGEAKLDIKARVMTDDEGNLIEPLVQSGGVTITVSLSPIGDSTHRPQDLDYAGLYEDVNGDGRLTFADPLLLAFNLGSEVIQGNPALFDFNGDGRVDFNDAGTLATLVEKFE</sequence>
<dbReference type="EMBL" id="BARV01035947">
    <property type="protein sequence ID" value="GAI48974.1"/>
    <property type="molecule type" value="Genomic_DNA"/>
</dbReference>
<dbReference type="AlphaFoldDB" id="X1R0B0"/>
<proteinExistence type="predicted"/>
<evidence type="ECO:0008006" key="2">
    <source>
        <dbReference type="Google" id="ProtNLM"/>
    </source>
</evidence>
<organism evidence="1">
    <name type="scientific">marine sediment metagenome</name>
    <dbReference type="NCBI Taxonomy" id="412755"/>
    <lineage>
        <taxon>unclassified sequences</taxon>
        <taxon>metagenomes</taxon>
        <taxon>ecological metagenomes</taxon>
    </lineage>
</organism>
<dbReference type="Gene3D" id="1.10.1330.10">
    <property type="entry name" value="Dockerin domain"/>
    <property type="match status" value="1"/>
</dbReference>
<comment type="caution">
    <text evidence="1">The sequence shown here is derived from an EMBL/GenBank/DDBJ whole genome shotgun (WGS) entry which is preliminary data.</text>
</comment>
<gene>
    <name evidence="1" type="ORF">S06H3_55968</name>
</gene>
<dbReference type="GO" id="GO:0004553">
    <property type="term" value="F:hydrolase activity, hydrolyzing O-glycosyl compounds"/>
    <property type="evidence" value="ECO:0007669"/>
    <property type="project" value="InterPro"/>
</dbReference>
<dbReference type="GO" id="GO:0000272">
    <property type="term" value="P:polysaccharide catabolic process"/>
    <property type="evidence" value="ECO:0007669"/>
    <property type="project" value="InterPro"/>
</dbReference>